<feature type="compositionally biased region" description="Basic and acidic residues" evidence="1">
    <location>
        <begin position="49"/>
        <end position="62"/>
    </location>
</feature>
<dbReference type="EMBL" id="AMZH03021603">
    <property type="protein sequence ID" value="RRT38055.1"/>
    <property type="molecule type" value="Genomic_DNA"/>
</dbReference>
<evidence type="ECO:0000313" key="2">
    <source>
        <dbReference type="EMBL" id="RRT38055.1"/>
    </source>
</evidence>
<proteinExistence type="predicted"/>
<dbReference type="AlphaFoldDB" id="A0A426XF05"/>
<feature type="region of interest" description="Disordered" evidence="1">
    <location>
        <begin position="1"/>
        <end position="62"/>
    </location>
</feature>
<comment type="caution">
    <text evidence="2">The sequence shown here is derived from an EMBL/GenBank/DDBJ whole genome shotgun (WGS) entry which is preliminary data.</text>
</comment>
<protein>
    <submittedName>
        <fullName evidence="2">Uncharacterized protein</fullName>
    </submittedName>
</protein>
<evidence type="ECO:0000256" key="1">
    <source>
        <dbReference type="SAM" id="MobiDB-lite"/>
    </source>
</evidence>
<gene>
    <name evidence="2" type="ORF">B296_00055569</name>
</gene>
<feature type="non-terminal residue" evidence="2">
    <location>
        <position position="1"/>
    </location>
</feature>
<feature type="compositionally biased region" description="Basic and acidic residues" evidence="1">
    <location>
        <begin position="29"/>
        <end position="41"/>
    </location>
</feature>
<accession>A0A426XF05</accession>
<organism evidence="2 3">
    <name type="scientific">Ensete ventricosum</name>
    <name type="common">Abyssinian banana</name>
    <name type="synonym">Musa ensete</name>
    <dbReference type="NCBI Taxonomy" id="4639"/>
    <lineage>
        <taxon>Eukaryota</taxon>
        <taxon>Viridiplantae</taxon>
        <taxon>Streptophyta</taxon>
        <taxon>Embryophyta</taxon>
        <taxon>Tracheophyta</taxon>
        <taxon>Spermatophyta</taxon>
        <taxon>Magnoliopsida</taxon>
        <taxon>Liliopsida</taxon>
        <taxon>Zingiberales</taxon>
        <taxon>Musaceae</taxon>
        <taxon>Ensete</taxon>
    </lineage>
</organism>
<evidence type="ECO:0000313" key="3">
    <source>
        <dbReference type="Proteomes" id="UP000287651"/>
    </source>
</evidence>
<feature type="compositionally biased region" description="Basic and acidic residues" evidence="1">
    <location>
        <begin position="1"/>
        <end position="19"/>
    </location>
</feature>
<name>A0A426XF05_ENSVE</name>
<reference evidence="2 3" key="1">
    <citation type="journal article" date="2014" name="Agronomy (Basel)">
        <title>A Draft Genome Sequence for Ensete ventricosum, the Drought-Tolerant Tree Against Hunger.</title>
        <authorList>
            <person name="Harrison J."/>
            <person name="Moore K.A."/>
            <person name="Paszkiewicz K."/>
            <person name="Jones T."/>
            <person name="Grant M."/>
            <person name="Ambacheew D."/>
            <person name="Muzemil S."/>
            <person name="Studholme D.J."/>
        </authorList>
    </citation>
    <scope>NUCLEOTIDE SEQUENCE [LARGE SCALE GENOMIC DNA]</scope>
</reference>
<dbReference type="Proteomes" id="UP000287651">
    <property type="component" value="Unassembled WGS sequence"/>
</dbReference>
<sequence>VARTNEEEGERSAGGRGEVESSVLTVAERSARGRGVGERATESSVATEVGEHSAGGREEGKEQRWSLAMVAVRLRAMSCYGEVTEHRRGDMEIVSD</sequence>